<feature type="signal peptide" evidence="2">
    <location>
        <begin position="1"/>
        <end position="19"/>
    </location>
</feature>
<sequence>MFYVLASCLAVIMFGTSVAVEPSCPVCSKYEYQERLLERVLSNELELRNTLNKITETHAQVEDTLKAMKAESAKINDSMHALDVKRRDIDDEMKSLRKEVQEKKQELTDKVDGLLVTGVRNLTGNVQEMSTIVQSLVTQTSKELDILKGTQFCG</sequence>
<name>A0A9D4GFB3_DREPO</name>
<keyword evidence="2" id="KW-0732">Signal</keyword>
<accession>A0A9D4GFB3</accession>
<evidence type="ECO:0000313" key="4">
    <source>
        <dbReference type="Proteomes" id="UP000828390"/>
    </source>
</evidence>
<dbReference type="EMBL" id="JAIWYP010000006">
    <property type="protein sequence ID" value="KAH3815753.1"/>
    <property type="molecule type" value="Genomic_DNA"/>
</dbReference>
<keyword evidence="1" id="KW-0175">Coiled coil</keyword>
<protein>
    <submittedName>
        <fullName evidence="3">Uncharacterized protein</fullName>
    </submittedName>
</protein>
<dbReference type="Proteomes" id="UP000828390">
    <property type="component" value="Unassembled WGS sequence"/>
</dbReference>
<evidence type="ECO:0000256" key="2">
    <source>
        <dbReference type="SAM" id="SignalP"/>
    </source>
</evidence>
<dbReference type="Gene3D" id="1.20.5.50">
    <property type="match status" value="1"/>
</dbReference>
<feature type="coiled-coil region" evidence="1">
    <location>
        <begin position="51"/>
        <end position="117"/>
    </location>
</feature>
<feature type="chain" id="PRO_5038932367" evidence="2">
    <location>
        <begin position="20"/>
        <end position="154"/>
    </location>
</feature>
<reference evidence="3" key="2">
    <citation type="submission" date="2020-11" db="EMBL/GenBank/DDBJ databases">
        <authorList>
            <person name="McCartney M.A."/>
            <person name="Auch B."/>
            <person name="Kono T."/>
            <person name="Mallez S."/>
            <person name="Becker A."/>
            <person name="Gohl D.M."/>
            <person name="Silverstein K.A.T."/>
            <person name="Koren S."/>
            <person name="Bechman K.B."/>
            <person name="Herman A."/>
            <person name="Abrahante J.E."/>
            <person name="Garbe J."/>
        </authorList>
    </citation>
    <scope>NUCLEOTIDE SEQUENCE</scope>
    <source>
        <strain evidence="3">Duluth1</strain>
        <tissue evidence="3">Whole animal</tissue>
    </source>
</reference>
<comment type="caution">
    <text evidence="3">The sequence shown here is derived from an EMBL/GenBank/DDBJ whole genome shotgun (WGS) entry which is preliminary data.</text>
</comment>
<evidence type="ECO:0000256" key="1">
    <source>
        <dbReference type="SAM" id="Coils"/>
    </source>
</evidence>
<gene>
    <name evidence="3" type="ORF">DPMN_144284</name>
</gene>
<evidence type="ECO:0000313" key="3">
    <source>
        <dbReference type="EMBL" id="KAH3815753.1"/>
    </source>
</evidence>
<organism evidence="3 4">
    <name type="scientific">Dreissena polymorpha</name>
    <name type="common">Zebra mussel</name>
    <name type="synonym">Mytilus polymorpha</name>
    <dbReference type="NCBI Taxonomy" id="45954"/>
    <lineage>
        <taxon>Eukaryota</taxon>
        <taxon>Metazoa</taxon>
        <taxon>Spiralia</taxon>
        <taxon>Lophotrochozoa</taxon>
        <taxon>Mollusca</taxon>
        <taxon>Bivalvia</taxon>
        <taxon>Autobranchia</taxon>
        <taxon>Heteroconchia</taxon>
        <taxon>Euheterodonta</taxon>
        <taxon>Imparidentia</taxon>
        <taxon>Neoheterodontei</taxon>
        <taxon>Myida</taxon>
        <taxon>Dreissenoidea</taxon>
        <taxon>Dreissenidae</taxon>
        <taxon>Dreissena</taxon>
    </lineage>
</organism>
<keyword evidence="4" id="KW-1185">Reference proteome</keyword>
<proteinExistence type="predicted"/>
<reference evidence="3" key="1">
    <citation type="journal article" date="2019" name="bioRxiv">
        <title>The Genome of the Zebra Mussel, Dreissena polymorpha: A Resource for Invasive Species Research.</title>
        <authorList>
            <person name="McCartney M.A."/>
            <person name="Auch B."/>
            <person name="Kono T."/>
            <person name="Mallez S."/>
            <person name="Zhang Y."/>
            <person name="Obille A."/>
            <person name="Becker A."/>
            <person name="Abrahante J.E."/>
            <person name="Garbe J."/>
            <person name="Badalamenti J.P."/>
            <person name="Herman A."/>
            <person name="Mangelson H."/>
            <person name="Liachko I."/>
            <person name="Sullivan S."/>
            <person name="Sone E.D."/>
            <person name="Koren S."/>
            <person name="Silverstein K.A.T."/>
            <person name="Beckman K.B."/>
            <person name="Gohl D.M."/>
        </authorList>
    </citation>
    <scope>NUCLEOTIDE SEQUENCE</scope>
    <source>
        <strain evidence="3">Duluth1</strain>
        <tissue evidence="3">Whole animal</tissue>
    </source>
</reference>
<dbReference type="AlphaFoldDB" id="A0A9D4GFB3"/>